<feature type="binding site" evidence="10">
    <location>
        <position position="77"/>
    </location>
    <ligand>
        <name>Mg(2+)</name>
        <dbReference type="ChEBI" id="CHEBI:18420"/>
    </ligand>
</feature>
<evidence type="ECO:0000313" key="13">
    <source>
        <dbReference type="Proteomes" id="UP000252167"/>
    </source>
</evidence>
<evidence type="ECO:0000256" key="10">
    <source>
        <dbReference type="HAMAP-Rule" id="MF_01405"/>
    </source>
</evidence>
<dbReference type="EC" id="3.6.1.66" evidence="10"/>
<keyword evidence="3 10" id="KW-0479">Metal-binding</keyword>
<feature type="active site" description="Proton acceptor" evidence="10">
    <location>
        <position position="77"/>
    </location>
</feature>
<comment type="cofactor">
    <cofactor evidence="10">
        <name>Mg(2+)</name>
        <dbReference type="ChEBI" id="CHEBI:18420"/>
    </cofactor>
    <text evidence="10">Binds 1 Mg(2+) ion per subunit.</text>
</comment>
<feature type="binding site" evidence="10">
    <location>
        <position position="183"/>
    </location>
    <ligand>
        <name>substrate</name>
    </ligand>
</feature>
<dbReference type="GO" id="GO:0005829">
    <property type="term" value="C:cytosol"/>
    <property type="evidence" value="ECO:0007669"/>
    <property type="project" value="TreeGrafter"/>
</dbReference>
<dbReference type="InterPro" id="IPR002637">
    <property type="entry name" value="RdgB/HAM1"/>
</dbReference>
<comment type="catalytic activity">
    <reaction evidence="8 10">
        <text>dITP + H2O = dIMP + diphosphate + H(+)</text>
        <dbReference type="Rhea" id="RHEA:28342"/>
        <dbReference type="ChEBI" id="CHEBI:15377"/>
        <dbReference type="ChEBI" id="CHEBI:15378"/>
        <dbReference type="ChEBI" id="CHEBI:33019"/>
        <dbReference type="ChEBI" id="CHEBI:61194"/>
        <dbReference type="ChEBI" id="CHEBI:61382"/>
        <dbReference type="EC" id="3.6.1.66"/>
    </reaction>
</comment>
<gene>
    <name evidence="12" type="primary">rdgB</name>
    <name evidence="12" type="ORF">C1H84_17360</name>
</gene>
<protein>
    <recommendedName>
        <fullName evidence="10">dITP/XTP pyrophosphatase</fullName>
        <ecNumber evidence="10">3.6.1.66</ecNumber>
    </recommendedName>
    <alternativeName>
        <fullName evidence="10">Non-canonical purine NTP pyrophosphatase</fullName>
    </alternativeName>
    <alternativeName>
        <fullName evidence="10">Non-standard purine NTP pyrophosphatase</fullName>
    </alternativeName>
    <alternativeName>
        <fullName evidence="10">Nucleoside-triphosphate diphosphatase</fullName>
    </alternativeName>
    <alternativeName>
        <fullName evidence="10">Nucleoside-triphosphate pyrophosphatase</fullName>
        <shortName evidence="10">NTPase</shortName>
    </alternativeName>
</protein>
<dbReference type="EMBL" id="POAF01000013">
    <property type="protein sequence ID" value="RBL98653.1"/>
    <property type="molecule type" value="Genomic_DNA"/>
</dbReference>
<dbReference type="InterPro" id="IPR020922">
    <property type="entry name" value="dITP/XTP_pyrophosphatase"/>
</dbReference>
<comment type="caution">
    <text evidence="10">Lacks conserved residue(s) required for the propagation of feature annotation.</text>
</comment>
<dbReference type="GO" id="GO:0017111">
    <property type="term" value="F:ribonucleoside triphosphate phosphatase activity"/>
    <property type="evidence" value="ECO:0007669"/>
    <property type="project" value="InterPro"/>
</dbReference>
<evidence type="ECO:0000256" key="5">
    <source>
        <dbReference type="ARBA" id="ARBA00022801"/>
    </source>
</evidence>
<dbReference type="GO" id="GO:0046872">
    <property type="term" value="F:metal ion binding"/>
    <property type="evidence" value="ECO:0007669"/>
    <property type="project" value="UniProtKB-KW"/>
</dbReference>
<dbReference type="InterPro" id="IPR029001">
    <property type="entry name" value="ITPase-like_fam"/>
</dbReference>
<dbReference type="NCBIfam" id="TIGR00042">
    <property type="entry name" value="RdgB/HAM1 family non-canonical purine NTP pyrophosphatase"/>
    <property type="match status" value="1"/>
</dbReference>
<dbReference type="Gene3D" id="3.90.950.10">
    <property type="match status" value="1"/>
</dbReference>
<keyword evidence="4 10" id="KW-0547">Nucleotide-binding</keyword>
<dbReference type="HAMAP" id="MF_01405">
    <property type="entry name" value="Non_canon_purine_NTPase"/>
    <property type="match status" value="1"/>
</dbReference>
<accession>A0A365Y9H5</accession>
<feature type="binding site" evidence="10">
    <location>
        <begin position="160"/>
        <end position="163"/>
    </location>
    <ligand>
        <name>substrate</name>
    </ligand>
</feature>
<dbReference type="GO" id="GO:0036222">
    <property type="term" value="F:XTP diphosphatase activity"/>
    <property type="evidence" value="ECO:0007669"/>
    <property type="project" value="UniProtKB-UniRule"/>
</dbReference>
<comment type="similarity">
    <text evidence="1 10 11">Belongs to the HAM1 NTPase family.</text>
</comment>
<proteinExistence type="inferred from homology"/>
<dbReference type="GO" id="GO:0009117">
    <property type="term" value="P:nucleotide metabolic process"/>
    <property type="evidence" value="ECO:0007669"/>
    <property type="project" value="UniProtKB-KW"/>
</dbReference>
<dbReference type="CDD" id="cd00515">
    <property type="entry name" value="HAM1"/>
    <property type="match status" value="1"/>
</dbReference>
<dbReference type="AlphaFoldDB" id="A0A365Y9H5"/>
<dbReference type="PANTHER" id="PTHR11067">
    <property type="entry name" value="INOSINE TRIPHOSPHATE PYROPHOSPHATASE/HAM1 PROTEIN"/>
    <property type="match status" value="1"/>
</dbReference>
<sequence length="211" mass="21671">MSAPVLVLASHNAGKLRELRELLRGKVPGLDVDTQVIDAAAAGASDPVEDQVTFAGNALKKAREVAASSGLIALADDSGLSVDVLGGAPGIFSARWSGVHGDDEANIDLLLAQLGDIGAEHRAAQFVCAAALATPAGAEHVELGTSAGVLRTQRAGSHGFGYDPIFEPEGSGKTMAEHTPEEKNAISHRARAFAALLPVIIDEVTRALAAR</sequence>
<feature type="binding site" evidence="10">
    <location>
        <begin position="188"/>
        <end position="189"/>
    </location>
    <ligand>
        <name>substrate</name>
    </ligand>
</feature>
<evidence type="ECO:0000256" key="8">
    <source>
        <dbReference type="ARBA" id="ARBA00051875"/>
    </source>
</evidence>
<comment type="caution">
    <text evidence="12">The sequence shown here is derived from an EMBL/GenBank/DDBJ whole genome shotgun (WGS) entry which is preliminary data.</text>
</comment>
<organism evidence="12 13">
    <name type="scientific">Glutamicibacter soli</name>
    <dbReference type="NCBI Taxonomy" id="453836"/>
    <lineage>
        <taxon>Bacteria</taxon>
        <taxon>Bacillati</taxon>
        <taxon>Actinomycetota</taxon>
        <taxon>Actinomycetes</taxon>
        <taxon>Micrococcales</taxon>
        <taxon>Micrococcaceae</taxon>
        <taxon>Glutamicibacter</taxon>
    </lineage>
</organism>
<evidence type="ECO:0000313" key="12">
    <source>
        <dbReference type="EMBL" id="RBL98653.1"/>
    </source>
</evidence>
<dbReference type="GO" id="GO:0000166">
    <property type="term" value="F:nucleotide binding"/>
    <property type="evidence" value="ECO:0007669"/>
    <property type="project" value="UniProtKB-KW"/>
</dbReference>
<dbReference type="PANTHER" id="PTHR11067:SF9">
    <property type="entry name" value="INOSINE TRIPHOSPHATE PYROPHOSPHATASE"/>
    <property type="match status" value="1"/>
</dbReference>
<evidence type="ECO:0000256" key="3">
    <source>
        <dbReference type="ARBA" id="ARBA00022723"/>
    </source>
</evidence>
<keyword evidence="13" id="KW-1185">Reference proteome</keyword>
<dbReference type="SUPFAM" id="SSF52972">
    <property type="entry name" value="ITPase-like"/>
    <property type="match status" value="1"/>
</dbReference>
<evidence type="ECO:0000256" key="1">
    <source>
        <dbReference type="ARBA" id="ARBA00008023"/>
    </source>
</evidence>
<dbReference type="RefSeq" id="WP_113608136.1">
    <property type="nucleotide sequence ID" value="NZ_POAF01000013.1"/>
</dbReference>
<dbReference type="GO" id="GO:0009146">
    <property type="term" value="P:purine nucleoside triphosphate catabolic process"/>
    <property type="evidence" value="ECO:0007669"/>
    <property type="project" value="UniProtKB-UniRule"/>
</dbReference>
<evidence type="ECO:0000256" key="9">
    <source>
        <dbReference type="ARBA" id="ARBA00052017"/>
    </source>
</evidence>
<evidence type="ECO:0000256" key="7">
    <source>
        <dbReference type="ARBA" id="ARBA00023080"/>
    </source>
</evidence>
<comment type="catalytic activity">
    <reaction evidence="9 10">
        <text>XTP + H2O = XMP + diphosphate + H(+)</text>
        <dbReference type="Rhea" id="RHEA:28610"/>
        <dbReference type="ChEBI" id="CHEBI:15377"/>
        <dbReference type="ChEBI" id="CHEBI:15378"/>
        <dbReference type="ChEBI" id="CHEBI:33019"/>
        <dbReference type="ChEBI" id="CHEBI:57464"/>
        <dbReference type="ChEBI" id="CHEBI:61314"/>
        <dbReference type="EC" id="3.6.1.66"/>
    </reaction>
</comment>
<evidence type="ECO:0000256" key="6">
    <source>
        <dbReference type="ARBA" id="ARBA00022842"/>
    </source>
</evidence>
<dbReference type="GO" id="GO:0035870">
    <property type="term" value="F:dITP diphosphatase activity"/>
    <property type="evidence" value="ECO:0007669"/>
    <property type="project" value="UniProtKB-UniRule"/>
</dbReference>
<keyword evidence="7 10" id="KW-0546">Nucleotide metabolism</keyword>
<dbReference type="GO" id="GO:0036220">
    <property type="term" value="F:ITP diphosphatase activity"/>
    <property type="evidence" value="ECO:0007669"/>
    <property type="project" value="UniProtKB-UniRule"/>
</dbReference>
<keyword evidence="5 10" id="KW-0378">Hydrolase</keyword>
<reference evidence="12 13" key="1">
    <citation type="submission" date="2018-01" db="EMBL/GenBank/DDBJ databases">
        <title>Glutamicibacter soli strain NHPC-3 Whole genome sequence and assembly.</title>
        <authorList>
            <person name="Choudhury P."/>
            <person name="Gupta D."/>
            <person name="Sengupta K."/>
            <person name="Jawed A."/>
            <person name="Sultana N."/>
            <person name="Saha P."/>
        </authorList>
    </citation>
    <scope>NUCLEOTIDE SEQUENCE [LARGE SCALE GENOMIC DNA]</scope>
    <source>
        <strain evidence="12 13">NHPC-3</strain>
    </source>
</reference>
<feature type="binding site" evidence="10">
    <location>
        <begin position="10"/>
        <end position="15"/>
    </location>
    <ligand>
        <name>substrate</name>
    </ligand>
</feature>
<evidence type="ECO:0000256" key="2">
    <source>
        <dbReference type="ARBA" id="ARBA00011738"/>
    </source>
</evidence>
<comment type="catalytic activity">
    <reaction evidence="10">
        <text>ITP + H2O = IMP + diphosphate + H(+)</text>
        <dbReference type="Rhea" id="RHEA:29399"/>
        <dbReference type="ChEBI" id="CHEBI:15377"/>
        <dbReference type="ChEBI" id="CHEBI:15378"/>
        <dbReference type="ChEBI" id="CHEBI:33019"/>
        <dbReference type="ChEBI" id="CHEBI:58053"/>
        <dbReference type="ChEBI" id="CHEBI:61402"/>
        <dbReference type="EC" id="3.6.1.66"/>
    </reaction>
</comment>
<dbReference type="Pfam" id="PF01725">
    <property type="entry name" value="Ham1p_like"/>
    <property type="match status" value="1"/>
</dbReference>
<comment type="subunit">
    <text evidence="2 10">Homodimer.</text>
</comment>
<comment type="function">
    <text evidence="10">Pyrophosphatase that catalyzes the hydrolysis of nucleoside triphosphates to their monophosphate derivatives, with a high preference for the non-canonical purine nucleotides XTP (xanthosine triphosphate), dITP (deoxyinosine triphosphate) and ITP. Seems to function as a house-cleaning enzyme that removes non-canonical purine nucleotides from the nucleotide pool, thus preventing their incorporation into DNA/RNA and avoiding chromosomal lesions.</text>
</comment>
<name>A0A365Y9H5_9MICC</name>
<keyword evidence="6 10" id="KW-0460">Magnesium</keyword>
<evidence type="ECO:0000256" key="4">
    <source>
        <dbReference type="ARBA" id="ARBA00022741"/>
    </source>
</evidence>
<dbReference type="FunFam" id="3.90.950.10:FF:000001">
    <property type="entry name" value="dITP/XTP pyrophosphatase"/>
    <property type="match status" value="1"/>
</dbReference>
<feature type="binding site" evidence="10">
    <location>
        <position position="78"/>
    </location>
    <ligand>
        <name>substrate</name>
    </ligand>
</feature>
<evidence type="ECO:0000256" key="11">
    <source>
        <dbReference type="RuleBase" id="RU003781"/>
    </source>
</evidence>
<dbReference type="Proteomes" id="UP000252167">
    <property type="component" value="Unassembled WGS sequence"/>
</dbReference>